<dbReference type="SUPFAM" id="SSF103657">
    <property type="entry name" value="BAR/IMD domain-like"/>
    <property type="match status" value="1"/>
</dbReference>
<accession>A0A8C0UG37</accession>
<dbReference type="SMART" id="SM00248">
    <property type="entry name" value="ANK"/>
    <property type="match status" value="2"/>
</dbReference>
<proteinExistence type="predicted"/>
<dbReference type="Pfam" id="PF12796">
    <property type="entry name" value="Ank_2"/>
    <property type="match status" value="1"/>
</dbReference>
<evidence type="ECO:0000256" key="4">
    <source>
        <dbReference type="ARBA" id="ARBA00022468"/>
    </source>
</evidence>
<dbReference type="GO" id="GO:0002102">
    <property type="term" value="C:podosome"/>
    <property type="evidence" value="ECO:0007669"/>
    <property type="project" value="TreeGrafter"/>
</dbReference>
<dbReference type="GO" id="GO:1903527">
    <property type="term" value="P:positive regulation of membrane tubulation"/>
    <property type="evidence" value="ECO:0007669"/>
    <property type="project" value="TreeGrafter"/>
</dbReference>
<dbReference type="PROSITE" id="PS50088">
    <property type="entry name" value="ANK_REPEAT"/>
    <property type="match status" value="1"/>
</dbReference>
<dbReference type="CDD" id="cd11965">
    <property type="entry name" value="SH3_ASAP1"/>
    <property type="match status" value="1"/>
</dbReference>
<comment type="subcellular location">
    <subcellularLocation>
        <location evidence="2">Cytoplasm</location>
    </subcellularLocation>
    <subcellularLocation>
        <location evidence="1">Membrane</location>
    </subcellularLocation>
</comment>
<gene>
    <name evidence="17" type="primary">ASAP1</name>
</gene>
<dbReference type="SMART" id="SM00233">
    <property type="entry name" value="PH"/>
    <property type="match status" value="1"/>
</dbReference>
<dbReference type="Pfam" id="PF16746">
    <property type="entry name" value="BAR_3"/>
    <property type="match status" value="1"/>
</dbReference>
<evidence type="ECO:0000256" key="10">
    <source>
        <dbReference type="ARBA" id="ARBA00023136"/>
    </source>
</evidence>
<dbReference type="FunFam" id="1.25.40.20:FF:000006">
    <property type="entry name" value="Arf-GAP with SH3 domain, ANK repeat and PH domain-containing protein 2"/>
    <property type="match status" value="1"/>
</dbReference>
<evidence type="ECO:0000256" key="7">
    <source>
        <dbReference type="ARBA" id="ARBA00022737"/>
    </source>
</evidence>
<dbReference type="InterPro" id="IPR001164">
    <property type="entry name" value="ArfGAP_dom"/>
</dbReference>
<dbReference type="SUPFAM" id="SSF50044">
    <property type="entry name" value="SH3-domain"/>
    <property type="match status" value="1"/>
</dbReference>
<dbReference type="InterPro" id="IPR027267">
    <property type="entry name" value="AH/BAR_dom_sf"/>
</dbReference>
<keyword evidence="5" id="KW-0963">Cytoplasm</keyword>
<dbReference type="InterPro" id="IPR037278">
    <property type="entry name" value="ARFGAP/RecO"/>
</dbReference>
<dbReference type="GO" id="GO:0060271">
    <property type="term" value="P:cilium assembly"/>
    <property type="evidence" value="ECO:0007669"/>
    <property type="project" value="TreeGrafter"/>
</dbReference>
<keyword evidence="9 11" id="KW-0040">ANK repeat</keyword>
<evidence type="ECO:0000256" key="14">
    <source>
        <dbReference type="SAM" id="MobiDB-lite"/>
    </source>
</evidence>
<dbReference type="InterPro" id="IPR004148">
    <property type="entry name" value="BAR_dom"/>
</dbReference>
<keyword evidence="8" id="KW-0862">Zinc</keyword>
<dbReference type="Pfam" id="PF01412">
    <property type="entry name" value="ArfGap"/>
    <property type="match status" value="1"/>
</dbReference>
<evidence type="ECO:0000256" key="5">
    <source>
        <dbReference type="ARBA" id="ARBA00022490"/>
    </source>
</evidence>
<dbReference type="InterPro" id="IPR043593">
    <property type="entry name" value="ASAP"/>
</dbReference>
<keyword evidence="18" id="KW-1185">Reference proteome</keyword>
<evidence type="ECO:0000256" key="13">
    <source>
        <dbReference type="PROSITE-ProRule" id="PRU00288"/>
    </source>
</evidence>
<dbReference type="InterPro" id="IPR011993">
    <property type="entry name" value="PH-like_dom_sf"/>
</dbReference>
<dbReference type="PROSITE" id="PS50002">
    <property type="entry name" value="SH3"/>
    <property type="match status" value="1"/>
</dbReference>
<feature type="repeat" description="ANK" evidence="11">
    <location>
        <begin position="548"/>
        <end position="583"/>
    </location>
</feature>
<dbReference type="SUPFAM" id="SSF48403">
    <property type="entry name" value="Ankyrin repeat"/>
    <property type="match status" value="1"/>
</dbReference>
<keyword evidence="4" id="KW-0343">GTPase activation</keyword>
<reference evidence="17" key="2">
    <citation type="submission" date="2025-09" db="UniProtKB">
        <authorList>
            <consortium name="Ensembl"/>
        </authorList>
    </citation>
    <scope>IDENTIFICATION</scope>
</reference>
<dbReference type="PANTHER" id="PTHR45854:SF2">
    <property type="entry name" value="ARF-GAP WITH SH3 DOMAIN, ANK REPEAT AND PH DOMAIN-CONTAINING PROTEIN 1"/>
    <property type="match status" value="1"/>
</dbReference>
<dbReference type="SUPFAM" id="SSF57863">
    <property type="entry name" value="ArfGap/RecO-like zinc finger"/>
    <property type="match status" value="1"/>
</dbReference>
<dbReference type="InterPro" id="IPR036770">
    <property type="entry name" value="Ankyrin_rpt-contain_sf"/>
</dbReference>
<dbReference type="SMART" id="SM00326">
    <property type="entry name" value="SH3"/>
    <property type="match status" value="1"/>
</dbReference>
<evidence type="ECO:0000256" key="11">
    <source>
        <dbReference type="PROSITE-ProRule" id="PRU00023"/>
    </source>
</evidence>
<dbReference type="PANTHER" id="PTHR45854">
    <property type="entry name" value="ASAP FAMILY MEMBER"/>
    <property type="match status" value="1"/>
</dbReference>
<feature type="region of interest" description="Disordered" evidence="14">
    <location>
        <begin position="465"/>
        <end position="484"/>
    </location>
</feature>
<evidence type="ECO:0000256" key="8">
    <source>
        <dbReference type="ARBA" id="ARBA00022833"/>
    </source>
</evidence>
<dbReference type="SUPFAM" id="SSF50729">
    <property type="entry name" value="PH domain-like"/>
    <property type="match status" value="1"/>
</dbReference>
<dbReference type="InterPro" id="IPR002110">
    <property type="entry name" value="Ankyrin_rpt"/>
</dbReference>
<dbReference type="CDD" id="cd08848">
    <property type="entry name" value="ArfGap_ASAP1"/>
    <property type="match status" value="1"/>
</dbReference>
<dbReference type="AlphaFoldDB" id="A0A8C0UG37"/>
<dbReference type="GO" id="GO:0005737">
    <property type="term" value="C:cytoplasm"/>
    <property type="evidence" value="ECO:0007669"/>
    <property type="project" value="UniProtKB-SubCell"/>
</dbReference>
<feature type="domain" description="Arf-GAP" evidence="16">
    <location>
        <begin position="387"/>
        <end position="508"/>
    </location>
</feature>
<dbReference type="Gene3D" id="2.30.30.40">
    <property type="entry name" value="SH3 Domains"/>
    <property type="match status" value="1"/>
</dbReference>
<evidence type="ECO:0000259" key="15">
    <source>
        <dbReference type="PROSITE" id="PS50002"/>
    </source>
</evidence>
<name>A0A8C0UG37_CYACU</name>
<dbReference type="Gene3D" id="1.10.220.150">
    <property type="entry name" value="Arf GTPase activating protein"/>
    <property type="match status" value="1"/>
</dbReference>
<dbReference type="InterPro" id="IPR036028">
    <property type="entry name" value="SH3-like_dom_sf"/>
</dbReference>
<dbReference type="InterPro" id="IPR001849">
    <property type="entry name" value="PH_domain"/>
</dbReference>
<dbReference type="FunFam" id="1.10.220.150:FF:000002">
    <property type="entry name" value="arf-GAP with SH3 domain, ANK repeat and PH domain-containing protein 1"/>
    <property type="match status" value="1"/>
</dbReference>
<dbReference type="SMART" id="SM00105">
    <property type="entry name" value="ArfGap"/>
    <property type="match status" value="1"/>
</dbReference>
<dbReference type="Gene3D" id="2.30.29.30">
    <property type="entry name" value="Pleckstrin-homology domain (PH domain)/Phosphotyrosine-binding domain (PTB)"/>
    <property type="match status" value="1"/>
</dbReference>
<dbReference type="PROSITE" id="PS50115">
    <property type="entry name" value="ARFGAP"/>
    <property type="match status" value="1"/>
</dbReference>
<dbReference type="Gene3D" id="1.25.40.950">
    <property type="match status" value="1"/>
</dbReference>
<dbReference type="InterPro" id="IPR001452">
    <property type="entry name" value="SH3_domain"/>
</dbReference>
<dbReference type="FunFam" id="2.30.30.40:FF:000012">
    <property type="entry name" value="Arf-GAP with SH3 domain, ANK repeat and PH domain-containing protein 2"/>
    <property type="match status" value="1"/>
</dbReference>
<dbReference type="Pfam" id="PF14604">
    <property type="entry name" value="SH3_9"/>
    <property type="match status" value="1"/>
</dbReference>
<dbReference type="GO" id="GO:0005096">
    <property type="term" value="F:GTPase activator activity"/>
    <property type="evidence" value="ECO:0007669"/>
    <property type="project" value="UniProtKB-KW"/>
</dbReference>
<dbReference type="Ensembl" id="ENSCCET00000014398.1">
    <property type="protein sequence ID" value="ENSCCEP00000009071.1"/>
    <property type="gene ID" value="ENSCCEG00000008641.1"/>
</dbReference>
<dbReference type="GO" id="GO:0016020">
    <property type="term" value="C:membrane"/>
    <property type="evidence" value="ECO:0007669"/>
    <property type="project" value="UniProtKB-SubCell"/>
</dbReference>
<protein>
    <submittedName>
        <fullName evidence="17">ArfGAP with SH3 domain, ankyrin repeat and PH domain 1</fullName>
    </submittedName>
</protein>
<keyword evidence="3 12" id="KW-0728">SH3 domain</keyword>
<keyword evidence="13" id="KW-0863">Zinc-finger</keyword>
<dbReference type="Proteomes" id="UP000694410">
    <property type="component" value="Unplaced"/>
</dbReference>
<organism evidence="17 18">
    <name type="scientific">Cyanistes caeruleus</name>
    <name type="common">Eurasian blue tit</name>
    <name type="synonym">Parus caeruleus</name>
    <dbReference type="NCBI Taxonomy" id="156563"/>
    <lineage>
        <taxon>Eukaryota</taxon>
        <taxon>Metazoa</taxon>
        <taxon>Chordata</taxon>
        <taxon>Craniata</taxon>
        <taxon>Vertebrata</taxon>
        <taxon>Euteleostomi</taxon>
        <taxon>Archelosauria</taxon>
        <taxon>Archosauria</taxon>
        <taxon>Dinosauria</taxon>
        <taxon>Saurischia</taxon>
        <taxon>Theropoda</taxon>
        <taxon>Coelurosauria</taxon>
        <taxon>Aves</taxon>
        <taxon>Neognathae</taxon>
        <taxon>Neoaves</taxon>
        <taxon>Telluraves</taxon>
        <taxon>Australaves</taxon>
        <taxon>Passeriformes</taxon>
        <taxon>Paridae</taxon>
        <taxon>Cyanistes</taxon>
    </lineage>
</organism>
<evidence type="ECO:0000313" key="17">
    <source>
        <dbReference type="Ensembl" id="ENSCCEP00000009071.1"/>
    </source>
</evidence>
<dbReference type="InterPro" id="IPR038016">
    <property type="entry name" value="ASAP1_SH3"/>
</dbReference>
<evidence type="ECO:0000256" key="6">
    <source>
        <dbReference type="ARBA" id="ARBA00022723"/>
    </source>
</evidence>
<keyword evidence="10" id="KW-0472">Membrane</keyword>
<sequence>MPDQITVSEFIAETTEDYNSPTTSSFTTRLQNCRNTVTLLEEALDQDRTALQKVKKSVKAIYSSGQDHVQNEENYAQVLDKFGSNFLSRDNPDLGTAFVKFSTLTKELSTLLKNLDLKKPFDKAWKDYETKFTKIEKEKREHAKQHGMIRTEITGAEIAEEMEKERRLFQLQMCEYLIKVNEIKTKKGVDLLQNLIKYYHAQCNFFQDGLKTADKLKQYIEKLAADLYNIKQTQDEEKKQLTALRDLIKSSLQLDQKEDSQSRQGGYSMHQLQGNKEYGSEKKGYLLKKSDGLRKVWQRRKCTVKNGILTISHATSNRQPAKLNLLTCQVKPNAEDSSNFSTILSSLRSLSCARWISVLTNSKEEALNMAFRGEQSTGENSLEDLTKAIIDDIQRLPGNEVCCDCGSPDPTWLSTNLGILTCIECSGIHREMGVHISRIQSLELDKLGTSELLLAKNVGNTSFNDIMEGNLPSPSPKPSPSSDMTARKEFITAKYVDHKFSRKTCASAAAKLSELLEAVKSRDLLALIQVYAEGVELMEPLLEPGQEPGETALHLAVRTADQTSLHLVDFLVQNCGNLDKQTALGNTVLHYCSIYNKPECLKLLLRGKPTIDGKNKVRRVKTIYDCQADNDDELTFVEGEVIIVTGEEDQEWWIGHIEGQPERKGVFPVSFVHILSD</sequence>
<keyword evidence="6" id="KW-0479">Metal-binding</keyword>
<keyword evidence="7" id="KW-0677">Repeat</keyword>
<evidence type="ECO:0000256" key="3">
    <source>
        <dbReference type="ARBA" id="ARBA00022443"/>
    </source>
</evidence>
<dbReference type="Gene3D" id="1.20.1270.60">
    <property type="entry name" value="Arfaptin homology (AH) domain/BAR domain"/>
    <property type="match status" value="2"/>
</dbReference>
<evidence type="ECO:0000313" key="18">
    <source>
        <dbReference type="Proteomes" id="UP000694410"/>
    </source>
</evidence>
<evidence type="ECO:0000256" key="1">
    <source>
        <dbReference type="ARBA" id="ARBA00004370"/>
    </source>
</evidence>
<evidence type="ECO:0000256" key="9">
    <source>
        <dbReference type="ARBA" id="ARBA00023043"/>
    </source>
</evidence>
<dbReference type="FunFam" id="1.25.40.950:FF:000001">
    <property type="entry name" value="Arf-GAP with SH3 domain, ANK repeat and PH domain-containing protein 1"/>
    <property type="match status" value="1"/>
</dbReference>
<dbReference type="InterPro" id="IPR038508">
    <property type="entry name" value="ArfGAP_dom_sf"/>
</dbReference>
<feature type="domain" description="SH3" evidence="15">
    <location>
        <begin position="615"/>
        <end position="677"/>
    </location>
</feature>
<dbReference type="PRINTS" id="PR00405">
    <property type="entry name" value="REVINTRACTNG"/>
</dbReference>
<dbReference type="GO" id="GO:0008270">
    <property type="term" value="F:zinc ion binding"/>
    <property type="evidence" value="ECO:0007669"/>
    <property type="project" value="UniProtKB-KW"/>
</dbReference>
<evidence type="ECO:0000259" key="16">
    <source>
        <dbReference type="PROSITE" id="PS50115"/>
    </source>
</evidence>
<reference evidence="17" key="1">
    <citation type="submission" date="2025-08" db="UniProtKB">
        <authorList>
            <consortium name="Ensembl"/>
        </authorList>
    </citation>
    <scope>IDENTIFICATION</scope>
</reference>
<evidence type="ECO:0000256" key="2">
    <source>
        <dbReference type="ARBA" id="ARBA00004496"/>
    </source>
</evidence>
<evidence type="ECO:0000256" key="12">
    <source>
        <dbReference type="PROSITE-ProRule" id="PRU00192"/>
    </source>
</evidence>